<proteinExistence type="predicted"/>
<dbReference type="InterPro" id="IPR006490">
    <property type="entry name" value="Maj_tail_phi13"/>
</dbReference>
<organism evidence="1">
    <name type="scientific">Siphoviridae sp. cttaA39</name>
    <dbReference type="NCBI Taxonomy" id="2827960"/>
    <lineage>
        <taxon>Viruses</taxon>
        <taxon>Duplodnaviria</taxon>
        <taxon>Heunggongvirae</taxon>
        <taxon>Uroviricota</taxon>
        <taxon>Caudoviricetes</taxon>
    </lineage>
</organism>
<protein>
    <submittedName>
        <fullName evidence="1">Tail tube protein</fullName>
    </submittedName>
</protein>
<evidence type="ECO:0000313" key="1">
    <source>
        <dbReference type="EMBL" id="DAF64424.1"/>
    </source>
</evidence>
<accession>A0A8S5TMR6</accession>
<name>A0A8S5TMR6_9CAUD</name>
<reference evidence="1" key="1">
    <citation type="journal article" date="2021" name="Proc. Natl. Acad. Sci. U.S.A.">
        <title>A Catalog of Tens of Thousands of Viruses from Human Metagenomes Reveals Hidden Associations with Chronic Diseases.</title>
        <authorList>
            <person name="Tisza M.J."/>
            <person name="Buck C.B."/>
        </authorList>
    </citation>
    <scope>NUCLEOTIDE SEQUENCE</scope>
    <source>
        <strain evidence="1">CttaA39</strain>
    </source>
</reference>
<dbReference type="EMBL" id="BK032860">
    <property type="protein sequence ID" value="DAF64424.1"/>
    <property type="molecule type" value="Genomic_DNA"/>
</dbReference>
<dbReference type="NCBIfam" id="TIGR01603">
    <property type="entry name" value="maj_tail_phi13"/>
    <property type="match status" value="1"/>
</dbReference>
<sequence length="196" mass="21429">MILLSKLVTTGIDKLFYAVMTDESEETYGTVKRLEGAVELTVEATENLSSLAADNNNAYITEEALGEITVSATIAAISTEDYCAIFGKKLAKTGGIIESANDVKPYVCLMAEKSLAGGVKEYVHLYKGKFSVPADAVKTKEGQVEFQTKQMEGKFSALSTGQWRYFVRSNDTDFNAETWKTTWGTSVVKAEEKGDE</sequence>